<feature type="transmembrane region" description="Helical" evidence="2">
    <location>
        <begin position="241"/>
        <end position="261"/>
    </location>
</feature>
<keyword evidence="2" id="KW-0472">Membrane</keyword>
<feature type="domain" description="DUF8094" evidence="3">
    <location>
        <begin position="288"/>
        <end position="579"/>
    </location>
</feature>
<evidence type="ECO:0000256" key="1">
    <source>
        <dbReference type="SAM" id="MobiDB-lite"/>
    </source>
</evidence>
<organism evidence="4 5">
    <name type="scientific">Lysinimonas soli</name>
    <dbReference type="NCBI Taxonomy" id="1074233"/>
    <lineage>
        <taxon>Bacteria</taxon>
        <taxon>Bacillati</taxon>
        <taxon>Actinomycetota</taxon>
        <taxon>Actinomycetes</taxon>
        <taxon>Micrococcales</taxon>
        <taxon>Microbacteriaceae</taxon>
        <taxon>Lysinimonas</taxon>
    </lineage>
</organism>
<name>A0ABW0NU74_9MICO</name>
<feature type="transmembrane region" description="Helical" evidence="2">
    <location>
        <begin position="174"/>
        <end position="194"/>
    </location>
</feature>
<protein>
    <recommendedName>
        <fullName evidence="3">DUF8094 domain-containing protein</fullName>
    </recommendedName>
</protein>
<evidence type="ECO:0000313" key="4">
    <source>
        <dbReference type="EMBL" id="MFC5503607.1"/>
    </source>
</evidence>
<evidence type="ECO:0000259" key="3">
    <source>
        <dbReference type="Pfam" id="PF26366"/>
    </source>
</evidence>
<evidence type="ECO:0000256" key="2">
    <source>
        <dbReference type="SAM" id="Phobius"/>
    </source>
</evidence>
<dbReference type="Pfam" id="PF26366">
    <property type="entry name" value="DUF8094"/>
    <property type="match status" value="1"/>
</dbReference>
<keyword evidence="5" id="KW-1185">Reference proteome</keyword>
<proteinExistence type="predicted"/>
<reference evidence="5" key="1">
    <citation type="journal article" date="2019" name="Int. J. Syst. Evol. Microbiol.">
        <title>The Global Catalogue of Microorganisms (GCM) 10K type strain sequencing project: providing services to taxonomists for standard genome sequencing and annotation.</title>
        <authorList>
            <consortium name="The Broad Institute Genomics Platform"/>
            <consortium name="The Broad Institute Genome Sequencing Center for Infectious Disease"/>
            <person name="Wu L."/>
            <person name="Ma J."/>
        </authorList>
    </citation>
    <scope>NUCLEOTIDE SEQUENCE [LARGE SCALE GENOMIC DNA]</scope>
    <source>
        <strain evidence="5">CGMCC 4.6997</strain>
    </source>
</reference>
<evidence type="ECO:0000313" key="5">
    <source>
        <dbReference type="Proteomes" id="UP001596039"/>
    </source>
</evidence>
<dbReference type="InterPro" id="IPR058407">
    <property type="entry name" value="DUF8094"/>
</dbReference>
<accession>A0ABW0NU74</accession>
<dbReference type="RefSeq" id="WP_386741343.1">
    <property type="nucleotide sequence ID" value="NZ_JBHSMG010000006.1"/>
</dbReference>
<comment type="caution">
    <text evidence="4">The sequence shown here is derived from an EMBL/GenBank/DDBJ whole genome shotgun (WGS) entry which is preliminary data.</text>
</comment>
<dbReference type="EMBL" id="JBHSMG010000006">
    <property type="protein sequence ID" value="MFC5503607.1"/>
    <property type="molecule type" value="Genomic_DNA"/>
</dbReference>
<sequence length="582" mass="60602">MRFVIAIVLFLLAFVSIGYGIAQRTILAGPASFTASVTTDASTPITLIDGATLHSFEGTQAITVSGAKKVFVADGRTSDVLAWVGKTSYTKVTFDAVKQKLTTKRVRGEADTAPSPVGSDLWDQEFSGTDQLIRRVNVPTDATVIIMSDGKKAAPDHIAVTWPLDNSAPWSGPLIIGGIGALLLGLGAFLWALVHARRRRGPRRRQPRLPRNPKPPQLKRGRTGTQPALTAGAARGRRRNLVAVSLVLGSTLALSGCSVFGSSGGSSSSATPTSTSTVPGGAGLQQIAVTAPQLKQIVANVVQTVTAADAKSDAKLAATRLDGPALQLRVANYAIRAADSTQPALPAIPQGELKVSLPQQSDTWPRAVLAVIQPTDPKTAPVALMLVQKAPRDNYKVEYLMTLELGVPKVAPATVGAARLLNDNKLGILAPSDLAAAYGDILIKGDASTYNDQFSATGDKLRTAVGYAHKQDQKSKLPSTATVAYSNGPGPGESIAFGTNDSGQIVAVNLDDTETVTPTEAGAAINPQGQVKLLSGKAQSVKGITATYGMQLLFYVPPVSKSGAKIQLLGFGQGLISASEVP</sequence>
<feature type="region of interest" description="Disordered" evidence="1">
    <location>
        <begin position="200"/>
        <end position="234"/>
    </location>
</feature>
<dbReference type="Proteomes" id="UP001596039">
    <property type="component" value="Unassembled WGS sequence"/>
</dbReference>
<gene>
    <name evidence="4" type="ORF">ACFPJ4_15280</name>
</gene>
<keyword evidence="2" id="KW-1133">Transmembrane helix</keyword>
<keyword evidence="2" id="KW-0812">Transmembrane</keyword>